<keyword evidence="2" id="KW-0378">Hydrolase</keyword>
<reference evidence="7" key="2">
    <citation type="submission" date="2025-09" db="UniProtKB">
        <authorList>
            <consortium name="Ensembl"/>
        </authorList>
    </citation>
    <scope>IDENTIFICATION</scope>
</reference>
<dbReference type="GO" id="GO:0006508">
    <property type="term" value="P:proteolysis"/>
    <property type="evidence" value="ECO:0007669"/>
    <property type="project" value="UniProtKB-KW"/>
</dbReference>
<dbReference type="FunFam" id="2.40.10.10:FF:000036">
    <property type="entry name" value="Trypsin beta"/>
    <property type="match status" value="1"/>
</dbReference>
<keyword evidence="3" id="KW-0720">Serine protease</keyword>
<sequence length="237" mass="25983">MESLHAFLVLAYFIFHFFVGYGTDIIHGKKAPDKSMLYMASVQSSKGHVCGGFLVTEDFVVTAAHCDQGSDLKIIVERKFKPSNFNDVWLGEDIMLLKLSRKAQLGCKVQIIQLPCAEITLEENQICQVAGWGKTKNGGSVVDDLRVVNVSVINPEVCREQWPGLPVNVICAGGYGTDKGFCQGDSGGPLVCNGLAVGIVSFNKYHNCNYPDVPNVYTDISKYLQWINKVLATTKPS</sequence>
<dbReference type="Pfam" id="PF00089">
    <property type="entry name" value="Trypsin"/>
    <property type="match status" value="1"/>
</dbReference>
<dbReference type="GO" id="GO:0004252">
    <property type="term" value="F:serine-type endopeptidase activity"/>
    <property type="evidence" value="ECO:0007669"/>
    <property type="project" value="InterPro"/>
</dbReference>
<evidence type="ECO:0000313" key="7">
    <source>
        <dbReference type="Ensembl" id="ENSHBUP00000026945.1"/>
    </source>
</evidence>
<dbReference type="InterPro" id="IPR043504">
    <property type="entry name" value="Peptidase_S1_PA_chymotrypsin"/>
</dbReference>
<evidence type="ECO:0000256" key="3">
    <source>
        <dbReference type="ARBA" id="ARBA00022825"/>
    </source>
</evidence>
<dbReference type="STRING" id="8153.ENSHBUP00000026945"/>
<protein>
    <submittedName>
        <fullName evidence="7">Duodenase-1-like</fullName>
    </submittedName>
</protein>
<dbReference type="PANTHER" id="PTHR24271">
    <property type="entry name" value="KALLIKREIN-RELATED"/>
    <property type="match status" value="1"/>
</dbReference>
<evidence type="ECO:0000256" key="1">
    <source>
        <dbReference type="ARBA" id="ARBA00022670"/>
    </source>
</evidence>
<dbReference type="Proteomes" id="UP000264840">
    <property type="component" value="Unplaced"/>
</dbReference>
<keyword evidence="8" id="KW-1185">Reference proteome</keyword>
<dbReference type="SMART" id="SM00020">
    <property type="entry name" value="Tryp_SPc"/>
    <property type="match status" value="1"/>
</dbReference>
<keyword evidence="5" id="KW-0812">Transmembrane</keyword>
<organism evidence="7 8">
    <name type="scientific">Haplochromis burtoni</name>
    <name type="common">Burton's mouthbrooder</name>
    <name type="synonym">Chromis burtoni</name>
    <dbReference type="NCBI Taxonomy" id="8153"/>
    <lineage>
        <taxon>Eukaryota</taxon>
        <taxon>Metazoa</taxon>
        <taxon>Chordata</taxon>
        <taxon>Craniata</taxon>
        <taxon>Vertebrata</taxon>
        <taxon>Euteleostomi</taxon>
        <taxon>Actinopterygii</taxon>
        <taxon>Neopterygii</taxon>
        <taxon>Teleostei</taxon>
        <taxon>Neoteleostei</taxon>
        <taxon>Acanthomorphata</taxon>
        <taxon>Ovalentaria</taxon>
        <taxon>Cichlomorphae</taxon>
        <taxon>Cichliformes</taxon>
        <taxon>Cichlidae</taxon>
        <taxon>African cichlids</taxon>
        <taxon>Pseudocrenilabrinae</taxon>
        <taxon>Haplochromini</taxon>
        <taxon>Haplochromis</taxon>
    </lineage>
</organism>
<evidence type="ECO:0000256" key="5">
    <source>
        <dbReference type="SAM" id="Phobius"/>
    </source>
</evidence>
<keyword evidence="5" id="KW-1133">Transmembrane helix</keyword>
<dbReference type="PRINTS" id="PR00722">
    <property type="entry name" value="CHYMOTRYPSIN"/>
</dbReference>
<feature type="transmembrane region" description="Helical" evidence="5">
    <location>
        <begin position="6"/>
        <end position="26"/>
    </location>
</feature>
<dbReference type="GeneTree" id="ENSGT00910000144271"/>
<keyword evidence="4" id="KW-1015">Disulfide bond</keyword>
<dbReference type="InterPro" id="IPR001254">
    <property type="entry name" value="Trypsin_dom"/>
</dbReference>
<accession>A0A3Q2WN63</accession>
<evidence type="ECO:0000256" key="4">
    <source>
        <dbReference type="ARBA" id="ARBA00023157"/>
    </source>
</evidence>
<dbReference type="OMA" id="KFSSRIC"/>
<evidence type="ECO:0000259" key="6">
    <source>
        <dbReference type="PROSITE" id="PS50240"/>
    </source>
</evidence>
<keyword evidence="1" id="KW-0645">Protease</keyword>
<feature type="domain" description="Peptidase S1" evidence="6">
    <location>
        <begin position="25"/>
        <end position="232"/>
    </location>
</feature>
<dbReference type="Gene3D" id="2.40.10.10">
    <property type="entry name" value="Trypsin-like serine proteases"/>
    <property type="match status" value="3"/>
</dbReference>
<dbReference type="PROSITE" id="PS00134">
    <property type="entry name" value="TRYPSIN_HIS"/>
    <property type="match status" value="1"/>
</dbReference>
<dbReference type="SUPFAM" id="SSF50494">
    <property type="entry name" value="Trypsin-like serine proteases"/>
    <property type="match status" value="1"/>
</dbReference>
<evidence type="ECO:0000256" key="2">
    <source>
        <dbReference type="ARBA" id="ARBA00022801"/>
    </source>
</evidence>
<dbReference type="InterPro" id="IPR018114">
    <property type="entry name" value="TRYPSIN_HIS"/>
</dbReference>
<keyword evidence="5" id="KW-0472">Membrane</keyword>
<proteinExistence type="predicted"/>
<dbReference type="Ensembl" id="ENSHBUT00000002052.1">
    <property type="protein sequence ID" value="ENSHBUP00000026945.1"/>
    <property type="gene ID" value="ENSHBUG00000009889.1"/>
</dbReference>
<dbReference type="PROSITE" id="PS50240">
    <property type="entry name" value="TRYPSIN_DOM"/>
    <property type="match status" value="1"/>
</dbReference>
<reference evidence="7" key="1">
    <citation type="submission" date="2025-08" db="UniProtKB">
        <authorList>
            <consortium name="Ensembl"/>
        </authorList>
    </citation>
    <scope>IDENTIFICATION</scope>
</reference>
<dbReference type="PANTHER" id="PTHR24271:SF87">
    <property type="entry name" value="ARGININE ESTERASE-LIKE-RELATED"/>
    <property type="match status" value="1"/>
</dbReference>
<dbReference type="InterPro" id="IPR001314">
    <property type="entry name" value="Peptidase_S1A"/>
</dbReference>
<dbReference type="InterPro" id="IPR009003">
    <property type="entry name" value="Peptidase_S1_PA"/>
</dbReference>
<dbReference type="CDD" id="cd00190">
    <property type="entry name" value="Tryp_SPc"/>
    <property type="match status" value="1"/>
</dbReference>
<evidence type="ECO:0000313" key="8">
    <source>
        <dbReference type="Proteomes" id="UP000264840"/>
    </source>
</evidence>
<name>A0A3Q2WN63_HAPBU</name>
<dbReference type="AlphaFoldDB" id="A0A3Q2WN63"/>